<protein>
    <recommendedName>
        <fullName evidence="4">ISNCY family transposase</fullName>
    </recommendedName>
</protein>
<keyword evidence="1" id="KW-0175">Coiled coil</keyword>
<evidence type="ECO:0000313" key="2">
    <source>
        <dbReference type="EMBL" id="WPJ97297.1"/>
    </source>
</evidence>
<proteinExistence type="predicted"/>
<sequence length="494" mass="56061">MPTISFQPDLRPELPLVDGPKEYREQRALFVRLDNLLSQSGLEGEFFTLSMAHRKIDLSVRSAAEVQSLSRSCTLALRSNLARLITGLNHRDFCIRLADSSLLQWFLQVGRVDGVSTFAKSTSDRFAHFIDADSLQKLNVKLIGMLQPGAQCDFGLEKAVRFDAVFFDSTCLKAPVHHPVDWVLLRDATRTLMKAVDRIRKKGLLLRMPKAPLLFLSEMNTLCMAMSAKHRTSEGKKHRKKVLRQMKALLRRIQQHAQRHLNRLKELGENTDLSPRQIQCIITEMENVIEQVPAILKQAHERIIGGRKLANKDKILSLYDPDVQVIKRGKSNGEVEFGNNLWLGESLDGFIVDYLLEKEKTSDSKQVELAIERLTKEQSLAVTSAWGDRGLHRTKNEQTLKNKSIYSGLCPRDVTELSERLQAEPQLREGLKRRAGTEARISIIIRKFMGAPARAKGFEHREMMVGWAVLAHNLWKLARLEQAKQPPQIESAAA</sequence>
<dbReference type="EMBL" id="CP138858">
    <property type="protein sequence ID" value="WPJ97297.1"/>
    <property type="molecule type" value="Genomic_DNA"/>
</dbReference>
<dbReference type="Proteomes" id="UP001324993">
    <property type="component" value="Chromosome"/>
</dbReference>
<name>A0ABZ0RQX9_9BACT</name>
<reference evidence="2 3" key="1">
    <citation type="submission" date="2023-11" db="EMBL/GenBank/DDBJ databases">
        <title>Coraliomargarita sp. nov., isolated from marine algae.</title>
        <authorList>
            <person name="Lee J.K."/>
            <person name="Baek J.H."/>
            <person name="Kim J.M."/>
            <person name="Choi D.G."/>
            <person name="Jeon C.O."/>
        </authorList>
    </citation>
    <scope>NUCLEOTIDE SEQUENCE [LARGE SCALE GENOMIC DNA]</scope>
    <source>
        <strain evidence="2 3">J2-16</strain>
    </source>
</reference>
<feature type="coiled-coil region" evidence="1">
    <location>
        <begin position="239"/>
        <end position="270"/>
    </location>
</feature>
<evidence type="ECO:0008006" key="4">
    <source>
        <dbReference type="Google" id="ProtNLM"/>
    </source>
</evidence>
<evidence type="ECO:0000256" key="1">
    <source>
        <dbReference type="SAM" id="Coils"/>
    </source>
</evidence>
<organism evidence="2 3">
    <name type="scientific">Coraliomargarita algicola</name>
    <dbReference type="NCBI Taxonomy" id="3092156"/>
    <lineage>
        <taxon>Bacteria</taxon>
        <taxon>Pseudomonadati</taxon>
        <taxon>Verrucomicrobiota</taxon>
        <taxon>Opitutia</taxon>
        <taxon>Puniceicoccales</taxon>
        <taxon>Coraliomargaritaceae</taxon>
        <taxon>Coraliomargarita</taxon>
    </lineage>
</organism>
<keyword evidence="3" id="KW-1185">Reference proteome</keyword>
<dbReference type="RefSeq" id="WP_319834142.1">
    <property type="nucleotide sequence ID" value="NZ_CP138858.1"/>
</dbReference>
<accession>A0ABZ0RQX9</accession>
<evidence type="ECO:0000313" key="3">
    <source>
        <dbReference type="Proteomes" id="UP001324993"/>
    </source>
</evidence>
<gene>
    <name evidence="2" type="ORF">SH580_06195</name>
</gene>